<reference evidence="1 2" key="1">
    <citation type="journal article" date="2006" name="Science">
        <title>The genome of black cottonwood, Populus trichocarpa (Torr. &amp; Gray).</title>
        <authorList>
            <person name="Tuskan G.A."/>
            <person name="Difazio S."/>
            <person name="Jansson S."/>
            <person name="Bohlmann J."/>
            <person name="Grigoriev I."/>
            <person name="Hellsten U."/>
            <person name="Putnam N."/>
            <person name="Ralph S."/>
            <person name="Rombauts S."/>
            <person name="Salamov A."/>
            <person name="Schein J."/>
            <person name="Sterck L."/>
            <person name="Aerts A."/>
            <person name="Bhalerao R.R."/>
            <person name="Bhalerao R.P."/>
            <person name="Blaudez D."/>
            <person name="Boerjan W."/>
            <person name="Brun A."/>
            <person name="Brunner A."/>
            <person name="Busov V."/>
            <person name="Campbell M."/>
            <person name="Carlson J."/>
            <person name="Chalot M."/>
            <person name="Chapman J."/>
            <person name="Chen G.L."/>
            <person name="Cooper D."/>
            <person name="Coutinho P.M."/>
            <person name="Couturier J."/>
            <person name="Covert S."/>
            <person name="Cronk Q."/>
            <person name="Cunningham R."/>
            <person name="Davis J."/>
            <person name="Degroeve S."/>
            <person name="Dejardin A."/>
            <person name="Depamphilis C."/>
            <person name="Detter J."/>
            <person name="Dirks B."/>
            <person name="Dubchak I."/>
            <person name="Duplessis S."/>
            <person name="Ehlting J."/>
            <person name="Ellis B."/>
            <person name="Gendler K."/>
            <person name="Goodstein D."/>
            <person name="Gribskov M."/>
            <person name="Grimwood J."/>
            <person name="Groover A."/>
            <person name="Gunter L."/>
            <person name="Hamberger B."/>
            <person name="Heinze B."/>
            <person name="Helariutta Y."/>
            <person name="Henrissat B."/>
            <person name="Holligan D."/>
            <person name="Holt R."/>
            <person name="Huang W."/>
            <person name="Islam-Faridi N."/>
            <person name="Jones S."/>
            <person name="Jones-Rhoades M."/>
            <person name="Jorgensen R."/>
            <person name="Joshi C."/>
            <person name="Kangasjarvi J."/>
            <person name="Karlsson J."/>
            <person name="Kelleher C."/>
            <person name="Kirkpatrick R."/>
            <person name="Kirst M."/>
            <person name="Kohler A."/>
            <person name="Kalluri U."/>
            <person name="Larimer F."/>
            <person name="Leebens-Mack J."/>
            <person name="Leple J.C."/>
            <person name="Locascio P."/>
            <person name="Lou Y."/>
            <person name="Lucas S."/>
            <person name="Martin F."/>
            <person name="Montanini B."/>
            <person name="Napoli C."/>
            <person name="Nelson D.R."/>
            <person name="Nelson C."/>
            <person name="Nieminen K."/>
            <person name="Nilsson O."/>
            <person name="Pereda V."/>
            <person name="Peter G."/>
            <person name="Philippe R."/>
            <person name="Pilate G."/>
            <person name="Poliakov A."/>
            <person name="Razumovskaya J."/>
            <person name="Richardson P."/>
            <person name="Rinaldi C."/>
            <person name="Ritland K."/>
            <person name="Rouze P."/>
            <person name="Ryaboy D."/>
            <person name="Schmutz J."/>
            <person name="Schrader J."/>
            <person name="Segerman B."/>
            <person name="Shin H."/>
            <person name="Siddiqui A."/>
            <person name="Sterky F."/>
            <person name="Terry A."/>
            <person name="Tsai C.J."/>
            <person name="Uberbacher E."/>
            <person name="Unneberg P."/>
            <person name="Vahala J."/>
            <person name="Wall K."/>
            <person name="Wessler S."/>
            <person name="Yang G."/>
            <person name="Yin T."/>
            <person name="Douglas C."/>
            <person name="Marra M."/>
            <person name="Sandberg G."/>
            <person name="Van de Peer Y."/>
            <person name="Rokhsar D."/>
        </authorList>
    </citation>
    <scope>NUCLEOTIDE SEQUENCE [LARGE SCALE GENOMIC DNA]</scope>
    <source>
        <strain evidence="2">cv. Nisqually</strain>
    </source>
</reference>
<dbReference type="Proteomes" id="UP000006729">
    <property type="component" value="Chromosome 3"/>
</dbReference>
<dbReference type="EMBL" id="CM009292">
    <property type="protein sequence ID" value="KAI9397411.1"/>
    <property type="molecule type" value="Genomic_DNA"/>
</dbReference>
<keyword evidence="2" id="KW-1185">Reference proteome</keyword>
<proteinExistence type="predicted"/>
<evidence type="ECO:0000313" key="2">
    <source>
        <dbReference type="Proteomes" id="UP000006729"/>
    </source>
</evidence>
<gene>
    <name evidence="1" type="ORF">POPTR_003G033450v4</name>
</gene>
<evidence type="ECO:0000313" key="1">
    <source>
        <dbReference type="EMBL" id="KAI9397411.1"/>
    </source>
</evidence>
<protein>
    <submittedName>
        <fullName evidence="1">Uncharacterized protein</fullName>
    </submittedName>
</protein>
<sequence>MMGTWLLAISITKAPPDVIHVGSHLIRYATSTEATGLGLFLISLRMSLSCLQHHLLRHCFFVKELWYAQLCLYVSCFLKGFLIVLPLITWIILFGELSKALQAKLVASLPPRNVNSCFSSSFCFHWCHCWSWMLCYCSYPGCFKELFLCRFCCSETLLSLVTSIHMFCNLKSCQSIQLRTINPYREKAKLEHLQERGMQLLIVSRGMQLLIVSRGCTWDQSSVML</sequence>
<name>A0ACC0T789_POPTR</name>
<accession>A0ACC0T789</accession>
<comment type="caution">
    <text evidence="1">The sequence shown here is derived from an EMBL/GenBank/DDBJ whole genome shotgun (WGS) entry which is preliminary data.</text>
</comment>
<organism evidence="1 2">
    <name type="scientific">Populus trichocarpa</name>
    <name type="common">Western balsam poplar</name>
    <name type="synonym">Populus balsamifera subsp. trichocarpa</name>
    <dbReference type="NCBI Taxonomy" id="3694"/>
    <lineage>
        <taxon>Eukaryota</taxon>
        <taxon>Viridiplantae</taxon>
        <taxon>Streptophyta</taxon>
        <taxon>Embryophyta</taxon>
        <taxon>Tracheophyta</taxon>
        <taxon>Spermatophyta</taxon>
        <taxon>Magnoliopsida</taxon>
        <taxon>eudicotyledons</taxon>
        <taxon>Gunneridae</taxon>
        <taxon>Pentapetalae</taxon>
        <taxon>rosids</taxon>
        <taxon>fabids</taxon>
        <taxon>Malpighiales</taxon>
        <taxon>Salicaceae</taxon>
        <taxon>Saliceae</taxon>
        <taxon>Populus</taxon>
    </lineage>
</organism>